<dbReference type="RefSeq" id="WP_243119812.1">
    <property type="nucleotide sequence ID" value="NZ_QFFZ01000023.1"/>
</dbReference>
<evidence type="ECO:0000313" key="2">
    <source>
        <dbReference type="EMBL" id="TEB10643.1"/>
    </source>
</evidence>
<dbReference type="EMBL" id="QFFZ01000023">
    <property type="protein sequence ID" value="TEB10643.1"/>
    <property type="molecule type" value="Genomic_DNA"/>
</dbReference>
<dbReference type="GO" id="GO:0003677">
    <property type="term" value="F:DNA binding"/>
    <property type="evidence" value="ECO:0007669"/>
    <property type="project" value="InterPro"/>
</dbReference>
<comment type="caution">
    <text evidence="2">The sequence shown here is derived from an EMBL/GenBank/DDBJ whole genome shotgun (WGS) entry which is preliminary data.</text>
</comment>
<dbReference type="Gene3D" id="1.10.260.40">
    <property type="entry name" value="lambda repressor-like DNA-binding domains"/>
    <property type="match status" value="1"/>
</dbReference>
<protein>
    <recommendedName>
        <fullName evidence="1">HTH cro/C1-type domain-containing protein</fullName>
    </recommendedName>
</protein>
<dbReference type="SUPFAM" id="SSF47413">
    <property type="entry name" value="lambda repressor-like DNA-binding domains"/>
    <property type="match status" value="1"/>
</dbReference>
<dbReference type="InterPro" id="IPR001387">
    <property type="entry name" value="Cro/C1-type_HTH"/>
</dbReference>
<dbReference type="Proteomes" id="UP000297597">
    <property type="component" value="Unassembled WGS sequence"/>
</dbReference>
<dbReference type="AlphaFoldDB" id="A0A4Y7RP60"/>
<keyword evidence="3" id="KW-1185">Reference proteome</keyword>
<sequence length="393" mass="42877">MIYASKQGIPSDYPMRIKRLRIELGLTQGRLAELMGVSFASVNRWENGQSRPSPLAWQQIVRAEKWGIEALGSGYAGEPEVRESVETYAGKPGTPPEIDFSADPGIVQVVAEGRRLTYDEAAATMTELSGWLLVPGVLPELWRNPEITLGELYQYFSGNHVVKVQKNGYEEPITIPKVERPVMDTAVHAAVKNGKLWLTSSTASIYAEDIPTGILTEDAVLQAPPQPIPAADILPAKLPEAWGEETTTALVISIALCKRAGKTLPWGTVREAIDGAIRARFLERTPDSGPWPCDYTGAQTVELRVPAEQVSPPSPGRPPEPQPRVMVAEAELRPNEIQDLADQIGVIRKAAAGLDLKFHLRIELGSSPPPPPEDTVAKINQMLQKISSGLKLR</sequence>
<feature type="domain" description="HTH cro/C1-type" evidence="1">
    <location>
        <begin position="17"/>
        <end position="63"/>
    </location>
</feature>
<proteinExistence type="predicted"/>
<dbReference type="InterPro" id="IPR010982">
    <property type="entry name" value="Lambda_DNA-bd_dom_sf"/>
</dbReference>
<dbReference type="PROSITE" id="PS50943">
    <property type="entry name" value="HTH_CROC1"/>
    <property type="match status" value="1"/>
</dbReference>
<evidence type="ECO:0000259" key="1">
    <source>
        <dbReference type="PROSITE" id="PS50943"/>
    </source>
</evidence>
<dbReference type="SMART" id="SM00530">
    <property type="entry name" value="HTH_XRE"/>
    <property type="match status" value="1"/>
</dbReference>
<accession>A0A4Y7RP60</accession>
<evidence type="ECO:0000313" key="3">
    <source>
        <dbReference type="Proteomes" id="UP000297597"/>
    </source>
</evidence>
<reference evidence="2 3" key="1">
    <citation type="journal article" date="2018" name="Environ. Microbiol.">
        <title>Novel energy conservation strategies and behaviour of Pelotomaculum schinkii driving syntrophic propionate catabolism.</title>
        <authorList>
            <person name="Hidalgo-Ahumada C.A.P."/>
            <person name="Nobu M.K."/>
            <person name="Narihiro T."/>
            <person name="Tamaki H."/>
            <person name="Liu W.T."/>
            <person name="Kamagata Y."/>
            <person name="Stams A.J.M."/>
            <person name="Imachi H."/>
            <person name="Sousa D.Z."/>
        </authorList>
    </citation>
    <scope>NUCLEOTIDE SEQUENCE [LARGE SCALE GENOMIC DNA]</scope>
    <source>
        <strain evidence="2 3">MGP</strain>
    </source>
</reference>
<name>A0A4Y7RP60_9FIRM</name>
<organism evidence="2 3">
    <name type="scientific">Pelotomaculum propionicicum</name>
    <dbReference type="NCBI Taxonomy" id="258475"/>
    <lineage>
        <taxon>Bacteria</taxon>
        <taxon>Bacillati</taxon>
        <taxon>Bacillota</taxon>
        <taxon>Clostridia</taxon>
        <taxon>Eubacteriales</taxon>
        <taxon>Desulfotomaculaceae</taxon>
        <taxon>Pelotomaculum</taxon>
    </lineage>
</organism>
<dbReference type="Pfam" id="PF01381">
    <property type="entry name" value="HTH_3"/>
    <property type="match status" value="1"/>
</dbReference>
<dbReference type="CDD" id="cd00093">
    <property type="entry name" value="HTH_XRE"/>
    <property type="match status" value="1"/>
</dbReference>
<gene>
    <name evidence="2" type="ORF">Pmgp_02223</name>
</gene>